<feature type="transmembrane region" description="Helical" evidence="2">
    <location>
        <begin position="187"/>
        <end position="209"/>
    </location>
</feature>
<dbReference type="EMBL" id="QDDR01000013">
    <property type="protein sequence ID" value="PVE45666.1"/>
    <property type="molecule type" value="Genomic_DNA"/>
</dbReference>
<feature type="transmembrane region" description="Helical" evidence="2">
    <location>
        <begin position="119"/>
        <end position="142"/>
    </location>
</feature>
<evidence type="ECO:0000313" key="3">
    <source>
        <dbReference type="EMBL" id="PVE45666.1"/>
    </source>
</evidence>
<reference evidence="3 4" key="1">
    <citation type="journal article" date="2011" name="Syst. Appl. Microbiol.">
        <title>Defluviimonas denitrificans gen. nov., sp. nov., and Pararhodobacter aggregans gen. nov., sp. nov., non-phototrophic Rhodobacteraceae from the biofilter of a marine aquaculture.</title>
        <authorList>
            <person name="Foesel B.U."/>
            <person name="Drake H.L."/>
            <person name="Schramm A."/>
        </authorList>
    </citation>
    <scope>NUCLEOTIDE SEQUENCE [LARGE SCALE GENOMIC DNA]</scope>
    <source>
        <strain evidence="3 4">D1-19</strain>
    </source>
</reference>
<feature type="transmembrane region" description="Helical" evidence="2">
    <location>
        <begin position="221"/>
        <end position="243"/>
    </location>
</feature>
<evidence type="ECO:0000256" key="1">
    <source>
        <dbReference type="SAM" id="MobiDB-lite"/>
    </source>
</evidence>
<keyword evidence="4" id="KW-1185">Reference proteome</keyword>
<dbReference type="RefSeq" id="WP_107751670.1">
    <property type="nucleotide sequence ID" value="NZ_QBKF01000005.1"/>
</dbReference>
<feature type="region of interest" description="Disordered" evidence="1">
    <location>
        <begin position="334"/>
        <end position="388"/>
    </location>
</feature>
<sequence length="388" mass="38380">MPARIFQIYALMVMLAGVGLLVALRLGPDGVSVTGEAPAPQLVLPGERLRDQLGHIPGLPALLLVPLQRLGDWPGLLLAVAGQGVAVWLLAGAFGPAVAGRPASAVVGAPLLVQAVNGFALPFAGGEGALPVAASVAVLVGLARAAKGRAPGFLLLAILTAAALRAEGAALALAAVIALFFLGHRLAALLALAGLGTLGASAVLVPPALGLPPWLPPQPLAAALTGDVDGVLVAVAVSVVVALRDLPGVLLAVLAALLALLALVRPNRARNAVVWTALAGILVPLLSGSSGWFQDATPLALAITAYLLQLRRPAVAPLALLAVFGWSHGAPLPPPPQAPPPLHPATPGTAPDPGALLLPGGDPALGQAGPDPPAGPSPDRAQPPQGGP</sequence>
<feature type="transmembrane region" description="Helical" evidence="2">
    <location>
        <begin position="154"/>
        <end position="181"/>
    </location>
</feature>
<name>A0A2T7ULW8_9RHOB</name>
<feature type="compositionally biased region" description="Low complexity" evidence="1">
    <location>
        <begin position="345"/>
        <end position="369"/>
    </location>
</feature>
<evidence type="ECO:0000256" key="2">
    <source>
        <dbReference type="SAM" id="Phobius"/>
    </source>
</evidence>
<keyword evidence="2" id="KW-1133">Transmembrane helix</keyword>
<protein>
    <recommendedName>
        <fullName evidence="5">Glycosyltransferase RgtA/B/C/D-like domain-containing protein</fullName>
    </recommendedName>
</protein>
<keyword evidence="2" id="KW-0472">Membrane</keyword>
<feature type="compositionally biased region" description="Pro residues" evidence="1">
    <location>
        <begin position="334"/>
        <end position="344"/>
    </location>
</feature>
<feature type="transmembrane region" description="Helical" evidence="2">
    <location>
        <begin position="76"/>
        <end position="99"/>
    </location>
</feature>
<keyword evidence="2" id="KW-0812">Transmembrane</keyword>
<evidence type="ECO:0008006" key="5">
    <source>
        <dbReference type="Google" id="ProtNLM"/>
    </source>
</evidence>
<accession>A0A2T7ULW8</accession>
<comment type="caution">
    <text evidence="3">The sequence shown here is derived from an EMBL/GenBank/DDBJ whole genome shotgun (WGS) entry which is preliminary data.</text>
</comment>
<proteinExistence type="predicted"/>
<dbReference type="AlphaFoldDB" id="A0A2T7ULW8"/>
<organism evidence="3 4">
    <name type="scientific">Pararhodobacter aggregans</name>
    <dbReference type="NCBI Taxonomy" id="404875"/>
    <lineage>
        <taxon>Bacteria</taxon>
        <taxon>Pseudomonadati</taxon>
        <taxon>Pseudomonadota</taxon>
        <taxon>Alphaproteobacteria</taxon>
        <taxon>Rhodobacterales</taxon>
        <taxon>Paracoccaceae</taxon>
        <taxon>Pararhodobacter</taxon>
    </lineage>
</organism>
<evidence type="ECO:0000313" key="4">
    <source>
        <dbReference type="Proteomes" id="UP000244810"/>
    </source>
</evidence>
<gene>
    <name evidence="3" type="ORF">DDE23_20630</name>
</gene>
<feature type="transmembrane region" description="Helical" evidence="2">
    <location>
        <begin position="6"/>
        <end position="24"/>
    </location>
</feature>
<feature type="transmembrane region" description="Helical" evidence="2">
    <location>
        <begin position="272"/>
        <end position="293"/>
    </location>
</feature>
<dbReference type="Proteomes" id="UP000244810">
    <property type="component" value="Unassembled WGS sequence"/>
</dbReference>